<dbReference type="RefSeq" id="WP_159301702.1">
    <property type="nucleotide sequence ID" value="NZ_LR733271.1"/>
</dbReference>
<name>A0A653MI11_9FLAO</name>
<evidence type="ECO:0008006" key="3">
    <source>
        <dbReference type="Google" id="ProtNLM"/>
    </source>
</evidence>
<dbReference type="Pfam" id="PF16250">
    <property type="entry name" value="DUF4907"/>
    <property type="match status" value="1"/>
</dbReference>
<protein>
    <recommendedName>
        <fullName evidence="3">DUF4907 domain-containing protein</fullName>
    </recommendedName>
</protein>
<sequence>MSATVKYSLVIVLFLVLGLGYSIYNQPVANENKLFHSQVVDLYDGYGYQIIKGERIIILQEYIPGLPGKQKFTTEKQAQKTANLVLSKLENGKSPILLPSDLAELNISAVEGQ</sequence>
<proteinExistence type="predicted"/>
<accession>A0A653MI11</accession>
<keyword evidence="2" id="KW-1185">Reference proteome</keyword>
<gene>
    <name evidence="1" type="ORF">MARI151_10355</name>
</gene>
<dbReference type="InterPro" id="IPR032593">
    <property type="entry name" value="DUF4907"/>
</dbReference>
<reference evidence="1 2" key="1">
    <citation type="submission" date="2019-10" db="EMBL/GenBank/DDBJ databases">
        <authorList>
            <person name="Karimi E."/>
        </authorList>
    </citation>
    <scope>NUCLEOTIDE SEQUENCE [LARGE SCALE GENOMIC DNA]</scope>
    <source>
        <strain evidence="1">Maribacter sp. 151</strain>
    </source>
</reference>
<dbReference type="AlphaFoldDB" id="A0A653MI11"/>
<evidence type="ECO:0000313" key="1">
    <source>
        <dbReference type="EMBL" id="VXB03904.1"/>
    </source>
</evidence>
<dbReference type="Proteomes" id="UP000430202">
    <property type="component" value="Unassembled WGS sequence"/>
</dbReference>
<evidence type="ECO:0000313" key="2">
    <source>
        <dbReference type="Proteomes" id="UP000430202"/>
    </source>
</evidence>
<dbReference type="EMBL" id="CABWLR010000001">
    <property type="protein sequence ID" value="VXB03904.1"/>
    <property type="molecule type" value="Genomic_DNA"/>
</dbReference>
<organism evidence="1 2">
    <name type="scientific">Maribacter litoralis</name>
    <dbReference type="NCBI Taxonomy" id="2059726"/>
    <lineage>
        <taxon>Bacteria</taxon>
        <taxon>Pseudomonadati</taxon>
        <taxon>Bacteroidota</taxon>
        <taxon>Flavobacteriia</taxon>
        <taxon>Flavobacteriales</taxon>
        <taxon>Flavobacteriaceae</taxon>
        <taxon>Maribacter</taxon>
    </lineage>
</organism>